<sequence length="196" mass="20689">MHHAPSTLALLGLLALSLSFGAAAGTATSATADNANAAGWHTGVITSGGEIHPVPKGSSFMPDPKATYKVVFAMTRGSDDPSKVSPAVERVARAVNLFTAAGVPLKNLHFVAIAYGAATPAMLDDKHYEDAFLVHNPNLPIIHELRKAGVDIVVCGQAVAEYKYQFEWIDHDVPVALSGVTTITELQLKGYALMQL</sequence>
<feature type="signal peptide" evidence="1">
    <location>
        <begin position="1"/>
        <end position="24"/>
    </location>
</feature>
<dbReference type="AlphaFoldDB" id="A0A154QFX9"/>
<dbReference type="eggNOG" id="COG1416">
    <property type="taxonomic scope" value="Bacteria"/>
</dbReference>
<comment type="caution">
    <text evidence="2">The sequence shown here is derived from an EMBL/GenBank/DDBJ whole genome shotgun (WGS) entry which is preliminary data.</text>
</comment>
<evidence type="ECO:0000313" key="2">
    <source>
        <dbReference type="EMBL" id="KZC23144.1"/>
    </source>
</evidence>
<dbReference type="Gene3D" id="3.40.1260.10">
    <property type="entry name" value="DsrEFH-like"/>
    <property type="match status" value="1"/>
</dbReference>
<accession>A0A154QFX9</accession>
<dbReference type="EMBL" id="LVJS01000050">
    <property type="protein sequence ID" value="KZC23144.1"/>
    <property type="molecule type" value="Genomic_DNA"/>
</dbReference>
<dbReference type="Pfam" id="PF02635">
    <property type="entry name" value="DsrE"/>
    <property type="match status" value="1"/>
</dbReference>
<dbReference type="PANTHER" id="PTHR37691">
    <property type="entry name" value="BLR3518 PROTEIN"/>
    <property type="match status" value="1"/>
</dbReference>
<reference evidence="2 3" key="1">
    <citation type="journal article" date="2016" name="MBio">
        <title>Lateral Gene Transfer in a Heavy Metal-Contaminated-Groundwater Microbial Community.</title>
        <authorList>
            <person name="Hemme C.L."/>
            <person name="Green S.J."/>
            <person name="Rishishwar L."/>
            <person name="Prakash O."/>
            <person name="Pettenato A."/>
            <person name="Chakraborty R."/>
            <person name="Deutschbauer A.M."/>
            <person name="Van Nostrand J.D."/>
            <person name="Wu L."/>
            <person name="He Z."/>
            <person name="Jordan I.K."/>
            <person name="Hazen T.C."/>
            <person name="Arkin A.P."/>
            <person name="Kostka J.E."/>
            <person name="Zhou J."/>
        </authorList>
    </citation>
    <scope>NUCLEOTIDE SEQUENCE [LARGE SCALE GENOMIC DNA]</scope>
    <source>
        <strain evidence="2 3">FW104-T7</strain>
    </source>
</reference>
<keyword evidence="3" id="KW-1185">Reference proteome</keyword>
<dbReference type="SUPFAM" id="SSF75169">
    <property type="entry name" value="DsrEFH-like"/>
    <property type="match status" value="1"/>
</dbReference>
<evidence type="ECO:0000313" key="3">
    <source>
        <dbReference type="Proteomes" id="UP000076131"/>
    </source>
</evidence>
<proteinExistence type="predicted"/>
<gene>
    <name evidence="2" type="ORF">RHOFW104T7_15580</name>
</gene>
<organism evidence="2 3">
    <name type="scientific">Rhodanobacter thiooxydans</name>
    <dbReference type="NCBI Taxonomy" id="416169"/>
    <lineage>
        <taxon>Bacteria</taxon>
        <taxon>Pseudomonadati</taxon>
        <taxon>Pseudomonadota</taxon>
        <taxon>Gammaproteobacteria</taxon>
        <taxon>Lysobacterales</taxon>
        <taxon>Rhodanobacteraceae</taxon>
        <taxon>Rhodanobacter</taxon>
    </lineage>
</organism>
<dbReference type="InterPro" id="IPR003787">
    <property type="entry name" value="Sulphur_relay_DsrE/F-like"/>
</dbReference>
<evidence type="ECO:0000256" key="1">
    <source>
        <dbReference type="SAM" id="SignalP"/>
    </source>
</evidence>
<dbReference type="PANTHER" id="PTHR37691:SF1">
    <property type="entry name" value="BLR3518 PROTEIN"/>
    <property type="match status" value="1"/>
</dbReference>
<keyword evidence="1" id="KW-0732">Signal</keyword>
<dbReference type="InterPro" id="IPR027396">
    <property type="entry name" value="DsrEFH-like"/>
</dbReference>
<name>A0A154QFX9_9GAMM</name>
<protein>
    <submittedName>
        <fullName evidence="2">Sulfur reduction protein DsrE</fullName>
    </submittedName>
</protein>
<dbReference type="Proteomes" id="UP000076131">
    <property type="component" value="Unassembled WGS sequence"/>
</dbReference>
<feature type="chain" id="PRO_5007599839" evidence="1">
    <location>
        <begin position="25"/>
        <end position="196"/>
    </location>
</feature>
<dbReference type="STRING" id="416169.RHOFW104T7_15580"/>